<dbReference type="SMART" id="SM00271">
    <property type="entry name" value="DnaJ"/>
    <property type="match status" value="1"/>
</dbReference>
<dbReference type="Pfam" id="PF00226">
    <property type="entry name" value="DnaJ"/>
    <property type="match status" value="1"/>
</dbReference>
<evidence type="ECO:0000256" key="8">
    <source>
        <dbReference type="ARBA" id="ARBA00023289"/>
    </source>
</evidence>
<evidence type="ECO:0000256" key="5">
    <source>
        <dbReference type="ARBA" id="ARBA00022833"/>
    </source>
</evidence>
<dbReference type="GO" id="GO:0006457">
    <property type="term" value="P:protein folding"/>
    <property type="evidence" value="ECO:0007669"/>
    <property type="project" value="InterPro"/>
</dbReference>
<evidence type="ECO:0000256" key="6">
    <source>
        <dbReference type="ARBA" id="ARBA00023186"/>
    </source>
</evidence>
<dbReference type="PRINTS" id="PR00625">
    <property type="entry name" value="JDOMAIN"/>
</dbReference>
<proteinExistence type="predicted"/>
<dbReference type="PANTHER" id="PTHR43888">
    <property type="entry name" value="DNAJ-LIKE-2, ISOFORM A-RELATED"/>
    <property type="match status" value="1"/>
</dbReference>
<dbReference type="GO" id="GO:0030544">
    <property type="term" value="F:Hsp70 protein binding"/>
    <property type="evidence" value="ECO:0007669"/>
    <property type="project" value="InterPro"/>
</dbReference>
<feature type="domain" description="J" evidence="9">
    <location>
        <begin position="42"/>
        <end position="104"/>
    </location>
</feature>
<reference evidence="10" key="2">
    <citation type="submission" date="2025-09" db="UniProtKB">
        <authorList>
            <consortium name="Ensembl"/>
        </authorList>
    </citation>
    <scope>IDENTIFICATION</scope>
</reference>
<evidence type="ECO:0000259" key="9">
    <source>
        <dbReference type="PROSITE" id="PS50076"/>
    </source>
</evidence>
<keyword evidence="6" id="KW-0143">Chaperone</keyword>
<dbReference type="InterPro" id="IPR036869">
    <property type="entry name" value="J_dom_sf"/>
</dbReference>
<dbReference type="PROSITE" id="PS50076">
    <property type="entry name" value="DNAJ_2"/>
    <property type="match status" value="1"/>
</dbReference>
<evidence type="ECO:0000256" key="2">
    <source>
        <dbReference type="ARBA" id="ARBA00022723"/>
    </source>
</evidence>
<evidence type="ECO:0000256" key="7">
    <source>
        <dbReference type="ARBA" id="ARBA00023288"/>
    </source>
</evidence>
<evidence type="ECO:0000256" key="4">
    <source>
        <dbReference type="ARBA" id="ARBA00022771"/>
    </source>
</evidence>
<evidence type="ECO:0000256" key="1">
    <source>
        <dbReference type="ARBA" id="ARBA00022481"/>
    </source>
</evidence>
<dbReference type="InterPro" id="IPR044713">
    <property type="entry name" value="DNJA1/2-like"/>
</dbReference>
<keyword evidence="3" id="KW-0677">Repeat</keyword>
<keyword evidence="8" id="KW-0636">Prenylation</keyword>
<dbReference type="AlphaFoldDB" id="A0A8D2DCV4"/>
<keyword evidence="2" id="KW-0479">Metal-binding</keyword>
<accession>A0A8D2DCV4</accession>
<evidence type="ECO:0000313" key="11">
    <source>
        <dbReference type="Proteomes" id="UP000694564"/>
    </source>
</evidence>
<reference evidence="10" key="1">
    <citation type="submission" date="2025-08" db="UniProtKB">
        <authorList>
            <consortium name="Ensembl"/>
        </authorList>
    </citation>
    <scope>IDENTIFICATION</scope>
</reference>
<dbReference type="InterPro" id="IPR001623">
    <property type="entry name" value="DnaJ_domain"/>
</dbReference>
<name>A0A8D2DCV4_SCIVU</name>
<sequence>MNVQDIIDEKRQLAGLATTKFPAAYPLECCPQATLINVVNRKLYNVLGVMPGASENELKKTYRKLAEEYHPDKNSNAGDKFKEISFAFEVLPNSEELELYDRYREQGLWEDSAGGGVMVDIFSHILGGVLFSPIGNQRRSQMVFQRDGNDLHMTHKIGLYVGFSSNLSTLMDIKLW</sequence>
<dbReference type="Gene3D" id="1.10.287.110">
    <property type="entry name" value="DnaJ domain"/>
    <property type="match status" value="1"/>
</dbReference>
<keyword evidence="1" id="KW-0488">Methylation</keyword>
<protein>
    <recommendedName>
        <fullName evidence="9">J domain-containing protein</fullName>
    </recommendedName>
</protein>
<keyword evidence="7" id="KW-0449">Lipoprotein</keyword>
<dbReference type="SUPFAM" id="SSF46565">
    <property type="entry name" value="Chaperone J-domain"/>
    <property type="match status" value="1"/>
</dbReference>
<evidence type="ECO:0000313" key="10">
    <source>
        <dbReference type="Ensembl" id="ENSSVLP00005022311.1"/>
    </source>
</evidence>
<keyword evidence="5" id="KW-0862">Zinc</keyword>
<dbReference type="FunFam" id="1.10.287.110:FF:000016">
    <property type="entry name" value="DnaJ (Hsp40) homolog, subfamily A, member 2"/>
    <property type="match status" value="1"/>
</dbReference>
<dbReference type="OrthoDB" id="9802089at2759"/>
<dbReference type="Proteomes" id="UP000694564">
    <property type="component" value="Chromosome 17"/>
</dbReference>
<evidence type="ECO:0000256" key="3">
    <source>
        <dbReference type="ARBA" id="ARBA00022737"/>
    </source>
</evidence>
<dbReference type="CDD" id="cd06257">
    <property type="entry name" value="DnaJ"/>
    <property type="match status" value="1"/>
</dbReference>
<keyword evidence="11" id="KW-1185">Reference proteome</keyword>
<dbReference type="GeneTree" id="ENSGT00940000154688"/>
<dbReference type="GO" id="GO:0008270">
    <property type="term" value="F:zinc ion binding"/>
    <property type="evidence" value="ECO:0007669"/>
    <property type="project" value="UniProtKB-KW"/>
</dbReference>
<keyword evidence="4" id="KW-0863">Zinc-finger</keyword>
<dbReference type="Ensembl" id="ENSSVLT00005024828.1">
    <property type="protein sequence ID" value="ENSSVLP00005022311.1"/>
    <property type="gene ID" value="ENSSVLG00005017795.1"/>
</dbReference>
<organism evidence="10 11">
    <name type="scientific">Sciurus vulgaris</name>
    <name type="common">Eurasian red squirrel</name>
    <dbReference type="NCBI Taxonomy" id="55149"/>
    <lineage>
        <taxon>Eukaryota</taxon>
        <taxon>Metazoa</taxon>
        <taxon>Chordata</taxon>
        <taxon>Craniata</taxon>
        <taxon>Vertebrata</taxon>
        <taxon>Euteleostomi</taxon>
        <taxon>Mammalia</taxon>
        <taxon>Eutheria</taxon>
        <taxon>Euarchontoglires</taxon>
        <taxon>Glires</taxon>
        <taxon>Rodentia</taxon>
        <taxon>Sciuromorpha</taxon>
        <taxon>Sciuridae</taxon>
        <taxon>Sciurinae</taxon>
        <taxon>Sciurini</taxon>
        <taxon>Sciurus</taxon>
    </lineage>
</organism>